<feature type="chain" id="PRO_5013348680" evidence="1">
    <location>
        <begin position="23"/>
        <end position="107"/>
    </location>
</feature>
<sequence length="107" mass="11973">MKRITLTLSLLLLLSLVGFVFASTNLKPIEGSIGEAVIEGSEDDSDVSLEEVAIEANEDDFDDNDRVPRDSYLVINNESIGSSGRHWNQTEGYNAYRMYVTNQPLCW</sequence>
<proteinExistence type="predicted"/>
<dbReference type="AlphaFoldDB" id="A0A239GG62"/>
<reference evidence="2 3" key="1">
    <citation type="submission" date="2017-06" db="EMBL/GenBank/DDBJ databases">
        <authorList>
            <person name="Kim H.J."/>
            <person name="Triplett B.A."/>
        </authorList>
    </citation>
    <scope>NUCLEOTIDE SEQUENCE [LARGE SCALE GENOMIC DNA]</scope>
    <source>
        <strain evidence="2 3">SCA</strain>
    </source>
</reference>
<gene>
    <name evidence="2" type="ORF">SAMN05446037_101671</name>
</gene>
<feature type="signal peptide" evidence="1">
    <location>
        <begin position="1"/>
        <end position="22"/>
    </location>
</feature>
<dbReference type="EMBL" id="FZOJ01000016">
    <property type="protein sequence ID" value="SNS67463.1"/>
    <property type="molecule type" value="Genomic_DNA"/>
</dbReference>
<name>A0A239GG62_9FIRM</name>
<keyword evidence="1" id="KW-0732">Signal</keyword>
<keyword evidence="3" id="KW-1185">Reference proteome</keyword>
<evidence type="ECO:0000256" key="1">
    <source>
        <dbReference type="SAM" id="SignalP"/>
    </source>
</evidence>
<organism evidence="2 3">
    <name type="scientific">Anaerovirgula multivorans</name>
    <dbReference type="NCBI Taxonomy" id="312168"/>
    <lineage>
        <taxon>Bacteria</taxon>
        <taxon>Bacillati</taxon>
        <taxon>Bacillota</taxon>
        <taxon>Clostridia</taxon>
        <taxon>Peptostreptococcales</taxon>
        <taxon>Natronincolaceae</taxon>
        <taxon>Anaerovirgula</taxon>
    </lineage>
</organism>
<evidence type="ECO:0000313" key="3">
    <source>
        <dbReference type="Proteomes" id="UP000198304"/>
    </source>
</evidence>
<dbReference type="RefSeq" id="WP_089283815.1">
    <property type="nucleotide sequence ID" value="NZ_FZOJ01000016.1"/>
</dbReference>
<evidence type="ECO:0000313" key="2">
    <source>
        <dbReference type="EMBL" id="SNS67463.1"/>
    </source>
</evidence>
<protein>
    <submittedName>
        <fullName evidence="2">Uncharacterized protein</fullName>
    </submittedName>
</protein>
<dbReference type="Proteomes" id="UP000198304">
    <property type="component" value="Unassembled WGS sequence"/>
</dbReference>
<accession>A0A239GG62</accession>
<dbReference type="OrthoDB" id="2106649at2"/>